<sequence length="108" mass="12217">MGNIEEGELVENCSYCDAKDVPIHQEYYPHEAGGYCIFAPRSETEYACKDCASGICEFCNTKQPRYGFIDCKQCSKRHCYNNTDMKYEGNPFLSDLLLCNAHKCCKGG</sequence>
<organism evidence="1">
    <name type="scientific">viral metagenome</name>
    <dbReference type="NCBI Taxonomy" id="1070528"/>
    <lineage>
        <taxon>unclassified sequences</taxon>
        <taxon>metagenomes</taxon>
        <taxon>organismal metagenomes</taxon>
    </lineage>
</organism>
<dbReference type="AlphaFoldDB" id="A0A6C0CBK9"/>
<protein>
    <submittedName>
        <fullName evidence="1">Uncharacterized protein</fullName>
    </submittedName>
</protein>
<reference evidence="1" key="1">
    <citation type="journal article" date="2020" name="Nature">
        <title>Giant virus diversity and host interactions through global metagenomics.</title>
        <authorList>
            <person name="Schulz F."/>
            <person name="Roux S."/>
            <person name="Paez-Espino D."/>
            <person name="Jungbluth S."/>
            <person name="Walsh D.A."/>
            <person name="Denef V.J."/>
            <person name="McMahon K.D."/>
            <person name="Konstantinidis K.T."/>
            <person name="Eloe-Fadrosh E.A."/>
            <person name="Kyrpides N.C."/>
            <person name="Woyke T."/>
        </authorList>
    </citation>
    <scope>NUCLEOTIDE SEQUENCE</scope>
    <source>
        <strain evidence="1">GVMAG-M-3300020192-26</strain>
    </source>
</reference>
<accession>A0A6C0CBK9</accession>
<name>A0A6C0CBK9_9ZZZZ</name>
<evidence type="ECO:0000313" key="1">
    <source>
        <dbReference type="EMBL" id="QHT01512.1"/>
    </source>
</evidence>
<proteinExistence type="predicted"/>
<dbReference type="EMBL" id="MN739375">
    <property type="protein sequence ID" value="QHT01512.1"/>
    <property type="molecule type" value="Genomic_DNA"/>
</dbReference>